<evidence type="ECO:0000256" key="3">
    <source>
        <dbReference type="ARBA" id="ARBA00022692"/>
    </source>
</evidence>
<evidence type="ECO:0000256" key="6">
    <source>
        <dbReference type="SAM" id="MobiDB-lite"/>
    </source>
</evidence>
<dbReference type="InterPro" id="IPR002657">
    <property type="entry name" value="BilAc:Na_symport/Acr3"/>
</dbReference>
<feature type="transmembrane region" description="Helical" evidence="7">
    <location>
        <begin position="237"/>
        <end position="259"/>
    </location>
</feature>
<protein>
    <submittedName>
        <fullName evidence="8">Sodium bile acid symporter family-domain-containing protein</fullName>
    </submittedName>
</protein>
<evidence type="ECO:0000256" key="5">
    <source>
        <dbReference type="ARBA" id="ARBA00023136"/>
    </source>
</evidence>
<keyword evidence="4 7" id="KW-1133">Transmembrane helix</keyword>
<feature type="transmembrane region" description="Helical" evidence="7">
    <location>
        <begin position="265"/>
        <end position="288"/>
    </location>
</feature>
<name>A0ABQ7GXX3_DUNSA</name>
<reference evidence="8" key="1">
    <citation type="submission" date="2017-08" db="EMBL/GenBank/DDBJ databases">
        <authorList>
            <person name="Polle J.E."/>
            <person name="Barry K."/>
            <person name="Cushman J."/>
            <person name="Schmutz J."/>
            <person name="Tran D."/>
            <person name="Hathwaick L.T."/>
            <person name="Yim W.C."/>
            <person name="Jenkins J."/>
            <person name="Mckie-Krisberg Z.M."/>
            <person name="Prochnik S."/>
            <person name="Lindquist E."/>
            <person name="Dockter R.B."/>
            <person name="Adam C."/>
            <person name="Molina H."/>
            <person name="Bunkerborg J."/>
            <person name="Jin E."/>
            <person name="Buchheim M."/>
            <person name="Magnuson J."/>
        </authorList>
    </citation>
    <scope>NUCLEOTIDE SEQUENCE</scope>
    <source>
        <strain evidence="8">CCAP 19/18</strain>
    </source>
</reference>
<feature type="transmembrane region" description="Helical" evidence="7">
    <location>
        <begin position="142"/>
        <end position="160"/>
    </location>
</feature>
<feature type="transmembrane region" description="Helical" evidence="7">
    <location>
        <begin position="329"/>
        <end position="347"/>
    </location>
</feature>
<proteinExistence type="inferred from homology"/>
<evidence type="ECO:0000256" key="1">
    <source>
        <dbReference type="ARBA" id="ARBA00004141"/>
    </source>
</evidence>
<dbReference type="Pfam" id="PF01758">
    <property type="entry name" value="SBF"/>
    <property type="match status" value="1"/>
</dbReference>
<evidence type="ECO:0000256" key="2">
    <source>
        <dbReference type="ARBA" id="ARBA00006528"/>
    </source>
</evidence>
<feature type="transmembrane region" description="Helical" evidence="7">
    <location>
        <begin position="172"/>
        <end position="190"/>
    </location>
</feature>
<dbReference type="EMBL" id="MU069544">
    <property type="protein sequence ID" value="KAF5839427.1"/>
    <property type="molecule type" value="Genomic_DNA"/>
</dbReference>
<comment type="subcellular location">
    <subcellularLocation>
        <location evidence="1">Membrane</location>
        <topology evidence="1">Multi-pass membrane protein</topology>
    </subcellularLocation>
</comment>
<feature type="region of interest" description="Disordered" evidence="6">
    <location>
        <begin position="1"/>
        <end position="23"/>
    </location>
</feature>
<keyword evidence="9" id="KW-1185">Reference proteome</keyword>
<keyword evidence="5 7" id="KW-0472">Membrane</keyword>
<sequence length="418" mass="44107">MQSLQPLPLRSSHVGTSSGSRSPSICINSRIAIGPLPCPSTANASSEDINSSNAAFSSVSRCSAAVPHLQHSHSTLRRGSSLVPRAEAGQVATNADDSPGPLLTAFTRFSSLVTSFFPLWVIGAAFGGFHKPELFNWFQTSQITNGLMFVQLGMGLTLTFTEIGKVFTKQPALLALGMFLQYTVLPAIGFCISREWGLERGLAIGVALVSCMPGGTASNIVAFIARCDMPLSVMMTSASTLMAIAATPLLSSILVGQLVPLDPKAMFLSVLQLVLAPVLIGATVNTLFPKFVSIVRPFMPMAATAIVVLIVGSMIACNVDIMSNFGPQVIPAVFTLHAMGFFLGYYVSKFFGTTDKVSRTNSIEVGMQSSALAAVLAKLHFPDQPMVVAACIMSACTHATLGSLMAGFWNCTVQDPDA</sequence>
<feature type="transmembrane region" description="Helical" evidence="7">
    <location>
        <begin position="109"/>
        <end position="130"/>
    </location>
</feature>
<keyword evidence="3 7" id="KW-0812">Transmembrane</keyword>
<evidence type="ECO:0000256" key="4">
    <source>
        <dbReference type="ARBA" id="ARBA00022989"/>
    </source>
</evidence>
<organism evidence="8 9">
    <name type="scientific">Dunaliella salina</name>
    <name type="common">Green alga</name>
    <name type="synonym">Protococcus salinus</name>
    <dbReference type="NCBI Taxonomy" id="3046"/>
    <lineage>
        <taxon>Eukaryota</taxon>
        <taxon>Viridiplantae</taxon>
        <taxon>Chlorophyta</taxon>
        <taxon>core chlorophytes</taxon>
        <taxon>Chlorophyceae</taxon>
        <taxon>CS clade</taxon>
        <taxon>Chlamydomonadales</taxon>
        <taxon>Dunaliellaceae</taxon>
        <taxon>Dunaliella</taxon>
    </lineage>
</organism>
<feature type="compositionally biased region" description="Low complexity" evidence="6">
    <location>
        <begin position="11"/>
        <end position="23"/>
    </location>
</feature>
<evidence type="ECO:0000256" key="7">
    <source>
        <dbReference type="SAM" id="Phobius"/>
    </source>
</evidence>
<gene>
    <name evidence="8" type="ORF">DUNSADRAFT_829</name>
</gene>
<comment type="caution">
    <text evidence="8">The sequence shown here is derived from an EMBL/GenBank/DDBJ whole genome shotgun (WGS) entry which is preliminary data.</text>
</comment>
<dbReference type="Gene3D" id="1.20.1530.20">
    <property type="match status" value="1"/>
</dbReference>
<dbReference type="Proteomes" id="UP000815325">
    <property type="component" value="Unassembled WGS sequence"/>
</dbReference>
<dbReference type="InterPro" id="IPR038770">
    <property type="entry name" value="Na+/solute_symporter_sf"/>
</dbReference>
<evidence type="ECO:0000313" key="9">
    <source>
        <dbReference type="Proteomes" id="UP000815325"/>
    </source>
</evidence>
<feature type="transmembrane region" description="Helical" evidence="7">
    <location>
        <begin position="300"/>
        <end position="323"/>
    </location>
</feature>
<comment type="similarity">
    <text evidence="2">Belongs to the bile acid:sodium symporter (BASS) (TC 2.A.28) family.</text>
</comment>
<dbReference type="PANTHER" id="PTHR10361:SF28">
    <property type="entry name" value="P3 PROTEIN-RELATED"/>
    <property type="match status" value="1"/>
</dbReference>
<feature type="transmembrane region" description="Helical" evidence="7">
    <location>
        <begin position="202"/>
        <end position="225"/>
    </location>
</feature>
<accession>A0ABQ7GXX3</accession>
<evidence type="ECO:0000313" key="8">
    <source>
        <dbReference type="EMBL" id="KAF5839427.1"/>
    </source>
</evidence>
<dbReference type="PANTHER" id="PTHR10361">
    <property type="entry name" value="SODIUM-BILE ACID COTRANSPORTER"/>
    <property type="match status" value="1"/>
</dbReference>
<dbReference type="InterPro" id="IPR004710">
    <property type="entry name" value="Bilac:Na_transpt"/>
</dbReference>